<evidence type="ECO:0000256" key="2">
    <source>
        <dbReference type="ARBA" id="ARBA00009870"/>
    </source>
</evidence>
<organism evidence="10 11">
    <name type="scientific">Dendrobium catenatum</name>
    <dbReference type="NCBI Taxonomy" id="906689"/>
    <lineage>
        <taxon>Eukaryota</taxon>
        <taxon>Viridiplantae</taxon>
        <taxon>Streptophyta</taxon>
        <taxon>Embryophyta</taxon>
        <taxon>Tracheophyta</taxon>
        <taxon>Spermatophyta</taxon>
        <taxon>Magnoliopsida</taxon>
        <taxon>Liliopsida</taxon>
        <taxon>Asparagales</taxon>
        <taxon>Orchidaceae</taxon>
        <taxon>Epidendroideae</taxon>
        <taxon>Malaxideae</taxon>
        <taxon>Dendrobiinae</taxon>
        <taxon>Dendrobium</taxon>
    </lineage>
</organism>
<evidence type="ECO:0000256" key="1">
    <source>
        <dbReference type="ARBA" id="ARBA00004123"/>
    </source>
</evidence>
<protein>
    <submittedName>
        <fullName evidence="10">Sister chromatid cohesion 1 protein 3</fullName>
    </submittedName>
</protein>
<dbReference type="Proteomes" id="UP000233837">
    <property type="component" value="Unassembled WGS sequence"/>
</dbReference>
<dbReference type="STRING" id="906689.A0A2I0W6T9"/>
<keyword evidence="3" id="KW-0498">Mitosis</keyword>
<evidence type="ECO:0000259" key="8">
    <source>
        <dbReference type="Pfam" id="PF04824"/>
    </source>
</evidence>
<dbReference type="GO" id="GO:0007059">
    <property type="term" value="P:chromosome segregation"/>
    <property type="evidence" value="ECO:0007669"/>
    <property type="project" value="UniProtKB-KW"/>
</dbReference>
<dbReference type="Pfam" id="PF04825">
    <property type="entry name" value="Rad21_Rec8_N"/>
    <property type="match status" value="1"/>
</dbReference>
<keyword evidence="11" id="KW-1185">Reference proteome</keyword>
<keyword evidence="3" id="KW-0131">Cell cycle</keyword>
<evidence type="ECO:0000256" key="3">
    <source>
        <dbReference type="ARBA" id="ARBA00022776"/>
    </source>
</evidence>
<dbReference type="GO" id="GO:0007062">
    <property type="term" value="P:sister chromatid cohesion"/>
    <property type="evidence" value="ECO:0007669"/>
    <property type="project" value="InterPro"/>
</dbReference>
<feature type="region of interest" description="Disordered" evidence="7">
    <location>
        <begin position="1016"/>
        <end position="1067"/>
    </location>
</feature>
<dbReference type="GO" id="GO:0003682">
    <property type="term" value="F:chromatin binding"/>
    <property type="evidence" value="ECO:0007669"/>
    <property type="project" value="TreeGrafter"/>
</dbReference>
<feature type="domain" description="Rad21/Rec8-like protein N-terminal" evidence="9">
    <location>
        <begin position="55"/>
        <end position="155"/>
    </location>
</feature>
<reference evidence="10 11" key="2">
    <citation type="journal article" date="2017" name="Nature">
        <title>The Apostasia genome and the evolution of orchids.</title>
        <authorList>
            <person name="Zhang G.Q."/>
            <person name="Liu K.W."/>
            <person name="Li Z."/>
            <person name="Lohaus R."/>
            <person name="Hsiao Y.Y."/>
            <person name="Niu S.C."/>
            <person name="Wang J.Y."/>
            <person name="Lin Y.C."/>
            <person name="Xu Q."/>
            <person name="Chen L.J."/>
            <person name="Yoshida K."/>
            <person name="Fujiwara S."/>
            <person name="Wang Z.W."/>
            <person name="Zhang Y.Q."/>
            <person name="Mitsuda N."/>
            <person name="Wang M."/>
            <person name="Liu G.H."/>
            <person name="Pecoraro L."/>
            <person name="Huang H.X."/>
            <person name="Xiao X.J."/>
            <person name="Lin M."/>
            <person name="Wu X.Y."/>
            <person name="Wu W.L."/>
            <person name="Chen Y.Y."/>
            <person name="Chang S.B."/>
            <person name="Sakamoto S."/>
            <person name="Ohme-Takagi M."/>
            <person name="Yagi M."/>
            <person name="Zeng S.J."/>
            <person name="Shen C.Y."/>
            <person name="Yeh C.M."/>
            <person name="Luo Y.B."/>
            <person name="Tsai W.C."/>
            <person name="Van de Peer Y."/>
            <person name="Liu Z.J."/>
        </authorList>
    </citation>
    <scope>NUCLEOTIDE SEQUENCE [LARGE SCALE GENOMIC DNA]</scope>
    <source>
        <tissue evidence="10">The whole plant</tissue>
    </source>
</reference>
<keyword evidence="4" id="KW-0159">Chromosome partition</keyword>
<dbReference type="EMBL" id="KZ502877">
    <property type="protein sequence ID" value="PKU71370.1"/>
    <property type="molecule type" value="Genomic_DNA"/>
</dbReference>
<keyword evidence="3" id="KW-0132">Cell division</keyword>
<dbReference type="Gene3D" id="1.10.10.580">
    <property type="entry name" value="Structural maintenance of chromosome 1. Chain E"/>
    <property type="match status" value="1"/>
</dbReference>
<feature type="region of interest" description="Disordered" evidence="7">
    <location>
        <begin position="1196"/>
        <end position="1215"/>
    </location>
</feature>
<dbReference type="PANTHER" id="PTHR12585:SF69">
    <property type="entry name" value="FI11703P"/>
    <property type="match status" value="1"/>
</dbReference>
<gene>
    <name evidence="10" type="primary">SYN3</name>
    <name evidence="10" type="ORF">MA16_Dca004211</name>
</gene>
<dbReference type="InterPro" id="IPR006910">
    <property type="entry name" value="Rad21_Rec8_N"/>
</dbReference>
<dbReference type="Pfam" id="PF04824">
    <property type="entry name" value="Rad21_Rec8"/>
    <property type="match status" value="1"/>
</dbReference>
<evidence type="ECO:0000256" key="7">
    <source>
        <dbReference type="SAM" id="MobiDB-lite"/>
    </source>
</evidence>
<sequence length="1645" mass="180390">MSWNRHTSDPYRSFEVLLSTRIVIAGFRRGGLSEGVSISLKFLTEVYLGACWRNMFYSQFILAKKGPLGTIWIAAHLERKLRKNQVADTDIGVSVDSILFPDAPIALRLSSHLLLGVVRIYSKKVNYLFNDCSEALIKIKHAFRSTAVDLPPEESTAPYNSITLPENFDLDNFELPDSACLDSNFVDHHVSTREQITLQDTVNDSTYPTTKFGLDERFGDEDASQIGLELDEELFTDKNVSTQHDEISMSLKVSGLHHGETSVHSTTMGMDAPFQYHEERGSEIPNELSELLSNNFNKNCFSNAEELKRDVNSCHRHGYTIQTPDLNEVFQPERHTGLSPHIPLIPDEVITPCLVEHAQEPSTPGLLEVVPSNFQEVPAFSPLEKTKTHVESCRPRSCSPYFEVESAEAGNETVLISAELGHRAGETAQELPLTSVLTSPMTESLAPTYSNWNLTTDDVCLVSVAEYQQSGLTGNEVSNISTGDRRLDNGKAISPPSFSHEAINFSSTSNLTVHVEEEPFTSNICTDNKDVSRGISDVKRMQQKDSKEPSKVANLGPVEAGDSCISMSVGGSDFLSRTCGSNLHASFLHGVPSLFPQEAINPSSPPKVAARFEPEPVTSNIYTDNMDLSGGILGVKRTQKKDCDEPSQIANLCRVEDGDSCISSSVVGSDFLSRSCGSSMHPIFFHGDPTGFSYEAVNMIPPRKLETHCEAEPVISNICTDNMDVLGVMTQKKDGNAPTQVANLGRVEDVDSCISTSMVGSDFFSRSSSNLHPIFSQCDPSGFSHEVVKMTSLPGLGDPSNFSNEEINLTPPPTNLAKRFEVQPVTSNIRTDNMDVAGSISTMKVTQNNDSNEPSQIAHLGRVEVGDSYISTSVAGSDFLSRSGSSNLHQSSSILADRALGEASELSLGDHSCSLKIPMREEVLHNFRSSFEVQGEDLRNINDRVINLEGQHMSRCTPSDFNYGASKMDELSMGVFSKATHFNNVKFSPSSEFLGPEKMLAPSFSVNFPTYQGLQAPDKGVAESDGSIDRNSSHYSRKRREMDSTSNLQTGSSAKFSGIPRSRRSSDYVPADDDALVSILAGKTVPSLEIGSIPSLSKAPSQKRPRTMPKLGMHKRRKVLMDDAMVLHADAIRQQLINTEDIRRMRKKAPCTRPEIWKIYMGAMEDDIFGHSILTGIAVELNSLYDLKYDMQKDPSSQAKEYNSQVKTSGDTGSSRVTEFINEMGDKEIGERISFFPGIVGRSEGPLSITAFDTVQTHKGGAQSDLHDKLERRHVQPQAGSFNNEQESVIWAMKPDAEICADSIIQVDPVLEINKSISSFEIVNDESINLAERSLHNAERNPPTTNDALTRDESANLVEVDGDTVVAVISESPIKPDITFDSAHAIVNEEEKTGHVLDVKLSKSSHTFSNDGDSGGAIDGIPGHVLPDSGAELLLENNNGSDGVVDIYHAAEALGDGERPVTGATCAEVGNVVCVPSSVEDAPSTMDKNSCIQDFKPEGGLDVDSVPVDVDVDVDAARDSSDFCSAIDDNYTGFLNEDDDDADFDEVENDVPNTEDVQSLENSGWSARTRGVARYLQNLFDEESGQGRKFIVVNRLLAGKTRKEASRMFFETLVLKTRDYIQVEQEKPFEYIQIKPRIKLLKSEF</sequence>
<dbReference type="InterPro" id="IPR023093">
    <property type="entry name" value="ScpA-like_C"/>
</dbReference>
<evidence type="ECO:0000256" key="6">
    <source>
        <dbReference type="ARBA" id="ARBA00064543"/>
    </source>
</evidence>
<keyword evidence="5" id="KW-0539">Nucleus</keyword>
<dbReference type="GO" id="GO:0005634">
    <property type="term" value="C:nucleus"/>
    <property type="evidence" value="ECO:0007669"/>
    <property type="project" value="UniProtKB-SubCell"/>
</dbReference>
<reference evidence="10 11" key="1">
    <citation type="journal article" date="2016" name="Sci. Rep.">
        <title>The Dendrobium catenatum Lindl. genome sequence provides insights into polysaccharide synthase, floral development and adaptive evolution.</title>
        <authorList>
            <person name="Zhang G.Q."/>
            <person name="Xu Q."/>
            <person name="Bian C."/>
            <person name="Tsai W.C."/>
            <person name="Yeh C.M."/>
            <person name="Liu K.W."/>
            <person name="Yoshida K."/>
            <person name="Zhang L.S."/>
            <person name="Chang S.B."/>
            <person name="Chen F."/>
            <person name="Shi Y."/>
            <person name="Su Y.Y."/>
            <person name="Zhang Y.Q."/>
            <person name="Chen L.J."/>
            <person name="Yin Y."/>
            <person name="Lin M."/>
            <person name="Huang H."/>
            <person name="Deng H."/>
            <person name="Wang Z.W."/>
            <person name="Zhu S.L."/>
            <person name="Zhao X."/>
            <person name="Deng C."/>
            <person name="Niu S.C."/>
            <person name="Huang J."/>
            <person name="Wang M."/>
            <person name="Liu G.H."/>
            <person name="Yang H.J."/>
            <person name="Xiao X.J."/>
            <person name="Hsiao Y.Y."/>
            <person name="Wu W.L."/>
            <person name="Chen Y.Y."/>
            <person name="Mitsuda N."/>
            <person name="Ohme-Takagi M."/>
            <person name="Luo Y.B."/>
            <person name="Van de Peer Y."/>
            <person name="Liu Z.J."/>
        </authorList>
    </citation>
    <scope>NUCLEOTIDE SEQUENCE [LARGE SCALE GENOMIC DNA]</scope>
    <source>
        <tissue evidence="10">The whole plant</tissue>
    </source>
</reference>
<proteinExistence type="inferred from homology"/>
<dbReference type="GO" id="GO:0008278">
    <property type="term" value="C:cohesin complex"/>
    <property type="evidence" value="ECO:0007669"/>
    <property type="project" value="InterPro"/>
</dbReference>
<evidence type="ECO:0000313" key="10">
    <source>
        <dbReference type="EMBL" id="PKU71370.1"/>
    </source>
</evidence>
<dbReference type="GO" id="GO:1990414">
    <property type="term" value="P:replication-born double-strand break repair via sister chromatid exchange"/>
    <property type="evidence" value="ECO:0007669"/>
    <property type="project" value="TreeGrafter"/>
</dbReference>
<dbReference type="SUPFAM" id="SSF46785">
    <property type="entry name" value="Winged helix' DNA-binding domain"/>
    <property type="match status" value="1"/>
</dbReference>
<dbReference type="PANTHER" id="PTHR12585">
    <property type="entry name" value="SCC1 / RAD21 FAMILY MEMBER"/>
    <property type="match status" value="1"/>
</dbReference>
<evidence type="ECO:0000256" key="5">
    <source>
        <dbReference type="ARBA" id="ARBA00023242"/>
    </source>
</evidence>
<feature type="compositionally biased region" description="Polar residues" evidence="7">
    <location>
        <begin position="1044"/>
        <end position="1055"/>
    </location>
</feature>
<dbReference type="InterPro" id="IPR039781">
    <property type="entry name" value="Rad21/Rec8-like"/>
</dbReference>
<comment type="subcellular location">
    <subcellularLocation>
        <location evidence="1">Nucleus</location>
    </subcellularLocation>
</comment>
<name>A0A2I0W6T9_9ASPA</name>
<evidence type="ECO:0000313" key="11">
    <source>
        <dbReference type="Proteomes" id="UP000233837"/>
    </source>
</evidence>
<dbReference type="InterPro" id="IPR036390">
    <property type="entry name" value="WH_DNA-bd_sf"/>
</dbReference>
<evidence type="ECO:0000256" key="4">
    <source>
        <dbReference type="ARBA" id="ARBA00022829"/>
    </source>
</evidence>
<dbReference type="FunFam" id="1.10.10.580:FF:000002">
    <property type="entry name" value="Sister chromatid cohesion 1 protein 4"/>
    <property type="match status" value="1"/>
</dbReference>
<accession>A0A2I0W6T9</accession>
<feature type="domain" description="Rad21/Rec8-like protein C-terminal eukaryotic" evidence="8">
    <location>
        <begin position="1592"/>
        <end position="1639"/>
    </location>
</feature>
<dbReference type="CDD" id="cd21793">
    <property type="entry name" value="Rad21_Rec8_M_AtSYN1-like"/>
    <property type="match status" value="1"/>
</dbReference>
<evidence type="ECO:0000259" key="9">
    <source>
        <dbReference type="Pfam" id="PF04825"/>
    </source>
</evidence>
<dbReference type="InterPro" id="IPR006909">
    <property type="entry name" value="Rad21/Rec8_C_eu"/>
</dbReference>
<comment type="similarity">
    <text evidence="2">Belongs to the rad21 family.</text>
</comment>
<comment type="subunit">
    <text evidence="6">Component of the cohesin complex.</text>
</comment>